<keyword evidence="2" id="KW-1185">Reference proteome</keyword>
<name>A0ABX7BDZ1_9PROT</name>
<dbReference type="EMBL" id="CP067420">
    <property type="protein sequence ID" value="QQP92650.1"/>
    <property type="molecule type" value="Genomic_DNA"/>
</dbReference>
<dbReference type="InterPro" id="IPR021959">
    <property type="entry name" value="DUF3576"/>
</dbReference>
<dbReference type="Pfam" id="PF12100">
    <property type="entry name" value="DUF3576"/>
    <property type="match status" value="1"/>
</dbReference>
<organism evidence="1 2">
    <name type="scientific">Skermanella cutis</name>
    <dbReference type="NCBI Taxonomy" id="2775420"/>
    <lineage>
        <taxon>Bacteria</taxon>
        <taxon>Pseudomonadati</taxon>
        <taxon>Pseudomonadota</taxon>
        <taxon>Alphaproteobacteria</taxon>
        <taxon>Rhodospirillales</taxon>
        <taxon>Azospirillaceae</taxon>
        <taxon>Skermanella</taxon>
    </lineage>
</organism>
<proteinExistence type="predicted"/>
<evidence type="ECO:0000313" key="1">
    <source>
        <dbReference type="EMBL" id="QQP92650.1"/>
    </source>
</evidence>
<reference evidence="1" key="1">
    <citation type="submission" date="2021-02" db="EMBL/GenBank/DDBJ databases">
        <title>Skermanella TT6 skin isolate.</title>
        <authorList>
            <person name="Lee K."/>
            <person name="Ganzorig M."/>
        </authorList>
    </citation>
    <scope>NUCLEOTIDE SEQUENCE</scope>
    <source>
        <strain evidence="1">TT6</strain>
    </source>
</reference>
<evidence type="ECO:0000313" key="2">
    <source>
        <dbReference type="Proteomes" id="UP000595197"/>
    </source>
</evidence>
<sequence>MARFPLSTARTRNIPGAPTRRKSAAALLGVLGATLLLSGCGGVQPEAKFPDPDEDKRYRYGSLLGGEGGFTLLGPRRAESGPQDGQGIGVNSYLWRASLDTLAFMPIASADPFGGVILTDWYSPPETPNERFKVNLYILDRQLRADGVRVSVFRQQRAGTGPNGGEWRDSGVSTETASRLEDTILTRARQIRIAQTADSR</sequence>
<protein>
    <submittedName>
        <fullName evidence="1">DUF3576 domain-containing protein</fullName>
    </submittedName>
</protein>
<gene>
    <name evidence="1" type="ORF">IGS68_27480</name>
</gene>
<dbReference type="Proteomes" id="UP000595197">
    <property type="component" value="Chromosome"/>
</dbReference>
<accession>A0ABX7BDZ1</accession>